<evidence type="ECO:0000313" key="3">
    <source>
        <dbReference type="EMBL" id="MBT9144842.1"/>
    </source>
</evidence>
<dbReference type="PANTHER" id="PTHR37313">
    <property type="entry name" value="UPF0749 PROTEIN RV1825"/>
    <property type="match status" value="1"/>
</dbReference>
<dbReference type="EMBL" id="QLTW01000026">
    <property type="protein sequence ID" value="MBT9144842.1"/>
    <property type="molecule type" value="Genomic_DNA"/>
</dbReference>
<dbReference type="InterPro" id="IPR010273">
    <property type="entry name" value="DUF881"/>
</dbReference>
<comment type="caution">
    <text evidence="3">The sequence shown here is derived from an EMBL/GenBank/DDBJ whole genome shotgun (WGS) entry which is preliminary data.</text>
</comment>
<dbReference type="Proteomes" id="UP000811545">
    <property type="component" value="Unassembled WGS sequence"/>
</dbReference>
<organism evidence="3 4">
    <name type="scientific">Psychracetigena formicireducens</name>
    <dbReference type="NCBI Taxonomy" id="2986056"/>
    <lineage>
        <taxon>Bacteria</taxon>
        <taxon>Bacillati</taxon>
        <taxon>Candidatus Lithacetigenota</taxon>
        <taxon>Candidatus Psychracetigena</taxon>
    </lineage>
</organism>
<evidence type="ECO:0000256" key="2">
    <source>
        <dbReference type="SAM" id="Coils"/>
    </source>
</evidence>
<evidence type="ECO:0008006" key="5">
    <source>
        <dbReference type="Google" id="ProtNLM"/>
    </source>
</evidence>
<evidence type="ECO:0000256" key="1">
    <source>
        <dbReference type="ARBA" id="ARBA00009108"/>
    </source>
</evidence>
<protein>
    <recommendedName>
        <fullName evidence="5">DUF881 domain-containing protein</fullName>
    </recommendedName>
</protein>
<accession>A0A9E2BG21</accession>
<feature type="coiled-coil region" evidence="2">
    <location>
        <begin position="46"/>
        <end position="73"/>
    </location>
</feature>
<gene>
    <name evidence="3" type="ORF">DDT42_00698</name>
</gene>
<reference evidence="3 4" key="1">
    <citation type="journal article" date="2021" name="bioRxiv">
        <title>Unique metabolic strategies in Hadean analogues reveal hints for primordial physiology.</title>
        <authorList>
            <person name="Nobu M.K."/>
            <person name="Nakai R."/>
            <person name="Tamazawa S."/>
            <person name="Mori H."/>
            <person name="Toyoda A."/>
            <person name="Ijiri A."/>
            <person name="Suzuki S."/>
            <person name="Kurokawa K."/>
            <person name="Kamagata Y."/>
            <person name="Tamaki H."/>
        </authorList>
    </citation>
    <scope>NUCLEOTIDE SEQUENCE [LARGE SCALE GENOMIC DNA]</scope>
    <source>
        <strain evidence="3">BS525</strain>
    </source>
</reference>
<dbReference type="Pfam" id="PF05949">
    <property type="entry name" value="DUF881"/>
    <property type="match status" value="1"/>
</dbReference>
<evidence type="ECO:0000313" key="4">
    <source>
        <dbReference type="Proteomes" id="UP000811545"/>
    </source>
</evidence>
<dbReference type="AlphaFoldDB" id="A0A9E2BG21"/>
<keyword evidence="2" id="KW-0175">Coiled coil</keyword>
<comment type="similarity">
    <text evidence="1">Belongs to the UPF0749 family.</text>
</comment>
<name>A0A9E2BG21_PSYF1</name>
<sequence>MKIKPGFLIALSFLIVVVLLVLQFKAREPLLREVGPTSSSEAIIYLRTLNDKKESLLKEIEKLEFRVLELNEVTLEKADFERSLNQEIMKWEALLGLKGMTGAGLEVTITPQKNQVISAETFMDLINDLWGGGAMAISINKNRIGWNSYLHQIDNQVFISGRLIESPFLVEVIGSTQVLESVLKIPGGFEEKMLIQGVELKITTNNRMIISAGGVQ</sequence>
<dbReference type="Gene3D" id="3.30.70.1880">
    <property type="entry name" value="Protein of unknown function DUF881"/>
    <property type="match status" value="1"/>
</dbReference>
<dbReference type="PANTHER" id="PTHR37313:SF2">
    <property type="entry name" value="UPF0749 PROTEIN YLXX"/>
    <property type="match status" value="1"/>
</dbReference>
<proteinExistence type="inferred from homology"/>